<evidence type="ECO:0000313" key="2">
    <source>
        <dbReference type="Proteomes" id="UP000218676"/>
    </source>
</evidence>
<gene>
    <name evidence="1" type="ORF">PDPUS_1_00652</name>
</gene>
<name>A0AAD1FMJ9_PHODP</name>
<organism evidence="1 2">
    <name type="scientific">Photobacterium damsela subsp. piscicida</name>
    <name type="common">Pasteurella piscicida</name>
    <dbReference type="NCBI Taxonomy" id="38294"/>
    <lineage>
        <taxon>Bacteria</taxon>
        <taxon>Pseudomonadati</taxon>
        <taxon>Pseudomonadota</taxon>
        <taxon>Gammaproteobacteria</taxon>
        <taxon>Vibrionales</taxon>
        <taxon>Vibrionaceae</taxon>
        <taxon>Photobacterium</taxon>
    </lineage>
</organism>
<dbReference type="Proteomes" id="UP000218676">
    <property type="component" value="Chromosome 1"/>
</dbReference>
<proteinExistence type="predicted"/>
<dbReference type="EMBL" id="AP018045">
    <property type="protein sequence ID" value="BAX52027.1"/>
    <property type="molecule type" value="Genomic_DNA"/>
</dbReference>
<protein>
    <submittedName>
        <fullName evidence="1">Uncharacterized protein</fullName>
    </submittedName>
</protein>
<evidence type="ECO:0000313" key="1">
    <source>
        <dbReference type="EMBL" id="BAX52027.1"/>
    </source>
</evidence>
<dbReference type="AlphaFoldDB" id="A0AAD1FMJ9"/>
<reference evidence="2" key="1">
    <citation type="submission" date="2017-05" db="EMBL/GenBank/DDBJ databases">
        <title>Whole genome sequence of fish pathogenic bacteria, Photobacterium damselae subsp. piscicida, strain 91-197, isolated from hybrid striped bass (Morone sp.) in USA.</title>
        <authorList>
            <person name="Teru Y."/>
            <person name="Hikima J."/>
            <person name="Kono T."/>
            <person name="Sakai M."/>
            <person name="Takano T."/>
            <person name="Hawke J.P."/>
            <person name="Takeyama H."/>
            <person name="Aoki T."/>
        </authorList>
    </citation>
    <scope>NUCLEOTIDE SEQUENCE [LARGE SCALE GENOMIC DNA]</scope>
    <source>
        <strain evidence="2">91-197</strain>
    </source>
</reference>
<accession>A0AAD1FMJ9</accession>
<sequence length="40" mass="4798">MDKLAWLWCVKQYLLSELNNSATNHLANYPEITGWFFHDK</sequence>